<reference evidence="2" key="1">
    <citation type="submission" date="2018-05" db="EMBL/GenBank/DDBJ databases">
        <authorList>
            <person name="Lanie J.A."/>
            <person name="Ng W.-L."/>
            <person name="Kazmierczak K.M."/>
            <person name="Andrzejewski T.M."/>
            <person name="Davidsen T.M."/>
            <person name="Wayne K.J."/>
            <person name="Tettelin H."/>
            <person name="Glass J.I."/>
            <person name="Rusch D."/>
            <person name="Podicherti R."/>
            <person name="Tsui H.-C.T."/>
            <person name="Winkler M.E."/>
        </authorList>
    </citation>
    <scope>NUCLEOTIDE SEQUENCE</scope>
</reference>
<keyword evidence="1" id="KW-0812">Transmembrane</keyword>
<feature type="transmembrane region" description="Helical" evidence="1">
    <location>
        <begin position="32"/>
        <end position="53"/>
    </location>
</feature>
<evidence type="ECO:0000313" key="2">
    <source>
        <dbReference type="EMBL" id="SVC74669.1"/>
    </source>
</evidence>
<keyword evidence="1" id="KW-1133">Transmembrane helix</keyword>
<proteinExistence type="predicted"/>
<evidence type="ECO:0000256" key="1">
    <source>
        <dbReference type="SAM" id="Phobius"/>
    </source>
</evidence>
<organism evidence="2">
    <name type="scientific">marine metagenome</name>
    <dbReference type="NCBI Taxonomy" id="408172"/>
    <lineage>
        <taxon>unclassified sequences</taxon>
        <taxon>metagenomes</taxon>
        <taxon>ecological metagenomes</taxon>
    </lineage>
</organism>
<protein>
    <submittedName>
        <fullName evidence="2">Uncharacterized protein</fullName>
    </submittedName>
</protein>
<name>A0A382PMP9_9ZZZZ</name>
<accession>A0A382PMP9</accession>
<feature type="non-terminal residue" evidence="2">
    <location>
        <position position="1"/>
    </location>
</feature>
<keyword evidence="1" id="KW-0472">Membrane</keyword>
<sequence>IGQFSPISIDWILNSDNNDYSKTMGKYQLGRIFVICFCVSIWFYIVMAIAVLYDVAQYIIESYDSFSTAFNYVFMI</sequence>
<dbReference type="EMBL" id="UINC01108512">
    <property type="protein sequence ID" value="SVC74669.1"/>
    <property type="molecule type" value="Genomic_DNA"/>
</dbReference>
<gene>
    <name evidence="2" type="ORF">METZ01_LOCUS327523</name>
</gene>
<dbReference type="AlphaFoldDB" id="A0A382PMP9"/>